<evidence type="ECO:0000256" key="2">
    <source>
        <dbReference type="ARBA" id="ARBA00022786"/>
    </source>
</evidence>
<gene>
    <name evidence="6" type="primary">LOC113733869</name>
</gene>
<dbReference type="Proteomes" id="UP001652660">
    <property type="component" value="Chromosome 3c"/>
</dbReference>
<organism evidence="5 6">
    <name type="scientific">Coffea arabica</name>
    <name type="common">Arabian coffee</name>
    <dbReference type="NCBI Taxonomy" id="13443"/>
    <lineage>
        <taxon>Eukaryota</taxon>
        <taxon>Viridiplantae</taxon>
        <taxon>Streptophyta</taxon>
        <taxon>Embryophyta</taxon>
        <taxon>Tracheophyta</taxon>
        <taxon>Spermatophyta</taxon>
        <taxon>Magnoliopsida</taxon>
        <taxon>eudicotyledons</taxon>
        <taxon>Gunneridae</taxon>
        <taxon>Pentapetalae</taxon>
        <taxon>asterids</taxon>
        <taxon>lamiids</taxon>
        <taxon>Gentianales</taxon>
        <taxon>Rubiaceae</taxon>
        <taxon>Ixoroideae</taxon>
        <taxon>Gardenieae complex</taxon>
        <taxon>Bertiereae - Coffeeae clade</taxon>
        <taxon>Coffeeae</taxon>
        <taxon>Coffea</taxon>
    </lineage>
</organism>
<evidence type="ECO:0000259" key="4">
    <source>
        <dbReference type="PROSITE" id="PS50127"/>
    </source>
</evidence>
<reference evidence="5" key="1">
    <citation type="journal article" date="2025" name="Foods">
        <title>Unveiling the Microbial Signatures of Arabica Coffee Cherries: Insights into Ripeness Specific Diversity, Functional Traits, and Implications for Quality and Safety.</title>
        <authorList>
            <consortium name="RefSeq"/>
            <person name="Tenea G.N."/>
            <person name="Cifuentes V."/>
            <person name="Reyes P."/>
            <person name="Cevallos-Vallejos M."/>
        </authorList>
    </citation>
    <scope>NUCLEOTIDE SEQUENCE [LARGE SCALE GENOMIC DNA]</scope>
</reference>
<evidence type="ECO:0000256" key="1">
    <source>
        <dbReference type="ARBA" id="ARBA00022679"/>
    </source>
</evidence>
<dbReference type="SUPFAM" id="SSF54495">
    <property type="entry name" value="UBC-like"/>
    <property type="match status" value="1"/>
</dbReference>
<keyword evidence="5" id="KW-1185">Reference proteome</keyword>
<reference evidence="6" key="2">
    <citation type="submission" date="2025-08" db="UniProtKB">
        <authorList>
            <consortium name="RefSeq"/>
        </authorList>
    </citation>
    <scope>IDENTIFICATION</scope>
    <source>
        <tissue evidence="6">Leaves</tissue>
    </source>
</reference>
<dbReference type="PANTHER" id="PTHR46116:SF19">
    <property type="entry name" value="UBIQUITIN-CONJUGATING ENZYME FAMILY PROTEIN"/>
    <property type="match status" value="1"/>
</dbReference>
<proteinExistence type="predicted"/>
<name>A0A6P6WMN5_COFAR</name>
<dbReference type="Gene3D" id="3.10.110.10">
    <property type="entry name" value="Ubiquitin Conjugating Enzyme"/>
    <property type="match status" value="1"/>
</dbReference>
<feature type="compositionally biased region" description="Basic and acidic residues" evidence="3">
    <location>
        <begin position="371"/>
        <end position="383"/>
    </location>
</feature>
<dbReference type="InterPro" id="IPR000608">
    <property type="entry name" value="UBC"/>
</dbReference>
<feature type="region of interest" description="Disordered" evidence="3">
    <location>
        <begin position="363"/>
        <end position="399"/>
    </location>
</feature>
<feature type="domain" description="UBC core" evidence="4">
    <location>
        <begin position="122"/>
        <end position="284"/>
    </location>
</feature>
<dbReference type="AlphaFoldDB" id="A0A6P6WMN5"/>
<dbReference type="GO" id="GO:0061631">
    <property type="term" value="F:ubiquitin conjugating enzyme activity"/>
    <property type="evidence" value="ECO:0007669"/>
    <property type="project" value="TreeGrafter"/>
</dbReference>
<dbReference type="InterPro" id="IPR016135">
    <property type="entry name" value="UBQ-conjugating_enzyme/RWD"/>
</dbReference>
<dbReference type="SMART" id="SM00212">
    <property type="entry name" value="UBCc"/>
    <property type="match status" value="1"/>
</dbReference>
<keyword evidence="2" id="KW-0833">Ubl conjugation pathway</keyword>
<dbReference type="CDD" id="cd23837">
    <property type="entry name" value="UBCc_UBE2O"/>
    <property type="match status" value="1"/>
</dbReference>
<keyword evidence="1" id="KW-0808">Transferase</keyword>
<dbReference type="RefSeq" id="XP_027115881.2">
    <property type="nucleotide sequence ID" value="XM_027260080.2"/>
</dbReference>
<evidence type="ECO:0000313" key="5">
    <source>
        <dbReference type="Proteomes" id="UP001652660"/>
    </source>
</evidence>
<evidence type="ECO:0000256" key="3">
    <source>
        <dbReference type="SAM" id="MobiDB-lite"/>
    </source>
</evidence>
<dbReference type="OrthoDB" id="47801at2759"/>
<dbReference type="GeneID" id="113733869"/>
<dbReference type="PANTHER" id="PTHR46116">
    <property type="entry name" value="(E3-INDEPENDENT) E2 UBIQUITIN-CONJUGATING ENZYME"/>
    <property type="match status" value="1"/>
</dbReference>
<protein>
    <submittedName>
        <fullName evidence="6">Ubiquitin-conjugating enzyme E2 38 isoform X1</fullName>
    </submittedName>
</protein>
<sequence length="413" mass="46229">MLVKKENTNFQFHECLREIDHPVCLFSYAVIVFFGSPQFLGSKQALVLPPSTIFYLLDCSSSHNVRGFPVASRLGDNKVAANTIVFPQFDILSGDSAHSDHYFIHSNKSKKAQGCFNDSTSAVSKKIAKEWKILEKGLPDSIYVRVYEQRIDLLRAVIIGAAGTPYHDGLFFLDIVLPSDYPNQPPKVYYHAHGLCLNPNLYSNGTVCLSLIHTWTGRGVELWTPAKSTILQLLVSVQGLVLNSKPYFNEPGREVGLYSKAERWTKKSMAYNEEVFISSCKTMLYNLRKAPKGFESFVVEHFRARGDFILAAIRAYINGDATVGQYQECVSASLSSVPVSSKFKANLEKMHLDLRSAFHGIDTSPPKMKKLPLEGRREEKEATSDAVKSRSSAKESKQGISSRILKVLKKIFE</sequence>
<evidence type="ECO:0000313" key="6">
    <source>
        <dbReference type="RefSeq" id="XP_027115881.2"/>
    </source>
</evidence>
<accession>A0A6P6WMN5</accession>
<dbReference type="PROSITE" id="PS50127">
    <property type="entry name" value="UBC_2"/>
    <property type="match status" value="1"/>
</dbReference>
<dbReference type="Pfam" id="PF00179">
    <property type="entry name" value="UQ_con"/>
    <property type="match status" value="1"/>
</dbReference>